<dbReference type="InterPro" id="IPR000014">
    <property type="entry name" value="PAS"/>
</dbReference>
<sequence>MRKHWSHVFKSAHDLTEYWSPVFEYFKDMVLILDQSLTVYHANQAWVNFIATDDTRVMSPLLQDKFADYIYFDDLYQFKQSIANTEHLDRYRLRMMDGRGNLHWYEISATPILISGYNTSLWCLICSDQTIRIKQEYLEFAQQRSLRDLLSRLPVMLYRSRNDRDWTMEYVSCACTTITGYTAESLLNTPLYGQIIHQDDTEQVWSQVQYAIHHKSLFHLSYRIVRADQKILQVQEIGQGLYSDSDMVLGVEGVIFPQ</sequence>
<dbReference type="Proteomes" id="UP001256400">
    <property type="component" value="Chromosome"/>
</dbReference>
<dbReference type="AlphaFoldDB" id="A0AB38YSV9"/>
<dbReference type="InterPro" id="IPR013655">
    <property type="entry name" value="PAS_fold_3"/>
</dbReference>
<evidence type="ECO:0000313" key="2">
    <source>
        <dbReference type="EMBL" id="WND04404.1"/>
    </source>
</evidence>
<gene>
    <name evidence="2" type="ORF">RHP80_09180</name>
</gene>
<feature type="domain" description="PAS" evidence="1">
    <location>
        <begin position="142"/>
        <end position="215"/>
    </location>
</feature>
<evidence type="ECO:0000313" key="3">
    <source>
        <dbReference type="Proteomes" id="UP001256400"/>
    </source>
</evidence>
<dbReference type="InterPro" id="IPR035965">
    <property type="entry name" value="PAS-like_dom_sf"/>
</dbReference>
<name>A0AB38YSV9_9GAMM</name>
<dbReference type="EMBL" id="CP134206">
    <property type="protein sequence ID" value="WND04404.1"/>
    <property type="molecule type" value="Genomic_DNA"/>
</dbReference>
<organism evidence="2 3">
    <name type="scientific">Acinetobacter soli</name>
    <dbReference type="NCBI Taxonomy" id="487316"/>
    <lineage>
        <taxon>Bacteria</taxon>
        <taxon>Pseudomonadati</taxon>
        <taxon>Pseudomonadota</taxon>
        <taxon>Gammaproteobacteria</taxon>
        <taxon>Moraxellales</taxon>
        <taxon>Moraxellaceae</taxon>
        <taxon>Acinetobacter</taxon>
    </lineage>
</organism>
<dbReference type="CDD" id="cd00130">
    <property type="entry name" value="PAS"/>
    <property type="match status" value="2"/>
</dbReference>
<dbReference type="Gene3D" id="3.30.450.20">
    <property type="entry name" value="PAS domain"/>
    <property type="match status" value="2"/>
</dbReference>
<dbReference type="SUPFAM" id="SSF55785">
    <property type="entry name" value="PYP-like sensor domain (PAS domain)"/>
    <property type="match status" value="2"/>
</dbReference>
<protein>
    <submittedName>
        <fullName evidence="2">PAS domain-containing protein</fullName>
    </submittedName>
</protein>
<dbReference type="SMART" id="SM00091">
    <property type="entry name" value="PAS"/>
    <property type="match status" value="2"/>
</dbReference>
<dbReference type="RefSeq" id="WP_055415219.1">
    <property type="nucleotide sequence ID" value="NZ_BKFD01000001.1"/>
</dbReference>
<dbReference type="Pfam" id="PF08447">
    <property type="entry name" value="PAS_3"/>
    <property type="match status" value="1"/>
</dbReference>
<evidence type="ECO:0000259" key="1">
    <source>
        <dbReference type="PROSITE" id="PS50112"/>
    </source>
</evidence>
<accession>A0AB38YSV9</accession>
<reference evidence="2" key="1">
    <citation type="submission" date="2023-09" db="EMBL/GenBank/DDBJ databases">
        <title>Acinetobacter soli.</title>
        <authorList>
            <person name="Kim B."/>
            <person name="Kim D."/>
            <person name="Park D."/>
        </authorList>
    </citation>
    <scope>NUCLEOTIDE SEQUENCE</scope>
    <source>
        <strain evidence="2">2023.05</strain>
    </source>
</reference>
<dbReference type="PROSITE" id="PS50112">
    <property type="entry name" value="PAS"/>
    <property type="match status" value="1"/>
</dbReference>
<proteinExistence type="predicted"/>